<reference evidence="1 2" key="1">
    <citation type="submission" date="2021-06" db="EMBL/GenBank/DDBJ databases">
        <authorList>
            <person name="Kallberg Y."/>
            <person name="Tangrot J."/>
            <person name="Rosling A."/>
        </authorList>
    </citation>
    <scope>NUCLEOTIDE SEQUENCE [LARGE SCALE GENOMIC DNA]</scope>
    <source>
        <strain evidence="1 2">120-4 pot B 10/14</strain>
    </source>
</reference>
<accession>A0ABM8W4T0</accession>
<protein>
    <submittedName>
        <fullName evidence="1">19117_t:CDS:1</fullName>
    </submittedName>
</protein>
<organism evidence="1 2">
    <name type="scientific">Gigaspora margarita</name>
    <dbReference type="NCBI Taxonomy" id="4874"/>
    <lineage>
        <taxon>Eukaryota</taxon>
        <taxon>Fungi</taxon>
        <taxon>Fungi incertae sedis</taxon>
        <taxon>Mucoromycota</taxon>
        <taxon>Glomeromycotina</taxon>
        <taxon>Glomeromycetes</taxon>
        <taxon>Diversisporales</taxon>
        <taxon>Gigasporaceae</taxon>
        <taxon>Gigaspora</taxon>
    </lineage>
</organism>
<evidence type="ECO:0000313" key="2">
    <source>
        <dbReference type="Proteomes" id="UP000789901"/>
    </source>
</evidence>
<comment type="caution">
    <text evidence="1">The sequence shown here is derived from an EMBL/GenBank/DDBJ whole genome shotgun (WGS) entry which is preliminary data.</text>
</comment>
<evidence type="ECO:0000313" key="1">
    <source>
        <dbReference type="EMBL" id="CAG8524949.1"/>
    </source>
</evidence>
<keyword evidence="2" id="KW-1185">Reference proteome</keyword>
<dbReference type="Proteomes" id="UP000789901">
    <property type="component" value="Unassembled WGS sequence"/>
</dbReference>
<sequence length="202" mass="23808">MFFLDILKRESPLSLRWLLITRLIDEVPTIKVTYESRESIPAPSKINDCQINEIEDCMKYVKNQLSVSENVRNHFDQFFSMDPTNCTGLLHNGSISLKEGDWISFFQSDSKQTSTLMKFKPKTTILQVEKEQKFVAFGGSPEKPLTKRFKDPLEKSQIERIEYLESQIERIEYLESQIKDVKSEYVKSEDIKLKDFNTYFYF</sequence>
<name>A0ABM8W4T0_GIGMA</name>
<gene>
    <name evidence="1" type="ORF">GMARGA_LOCUS3341</name>
</gene>
<proteinExistence type="predicted"/>
<dbReference type="EMBL" id="CAJVQB010001191">
    <property type="protein sequence ID" value="CAG8524949.1"/>
    <property type="molecule type" value="Genomic_DNA"/>
</dbReference>